<dbReference type="InterPro" id="IPR008767">
    <property type="entry name" value="Phage_SPP1_head-tail_adaptor"/>
</dbReference>
<accession>A0A921TCR2</accession>
<gene>
    <name evidence="1" type="ORF">PMES_00201</name>
</gene>
<dbReference type="OrthoDB" id="7570189at2"/>
<dbReference type="EMBL" id="APKE01000003">
    <property type="protein sequence ID" value="KAF0677415.1"/>
    <property type="molecule type" value="Genomic_DNA"/>
</dbReference>
<name>A0A921TCR2_9RHOB</name>
<keyword evidence="2" id="KW-1185">Reference proteome</keyword>
<comment type="caution">
    <text evidence="1">The sequence shown here is derived from an EMBL/GenBank/DDBJ whole genome shotgun (WGS) entry which is preliminary data.</text>
</comment>
<dbReference type="RefSeq" id="WP_159963672.1">
    <property type="nucleotide sequence ID" value="NZ_APKE01000003.1"/>
</dbReference>
<dbReference type="InterPro" id="IPR038666">
    <property type="entry name" value="SSP1_head-tail_sf"/>
</dbReference>
<dbReference type="Gene3D" id="2.40.10.270">
    <property type="entry name" value="Bacteriophage SPP1 head-tail adaptor protein"/>
    <property type="match status" value="1"/>
</dbReference>
<protein>
    <submittedName>
        <fullName evidence="1">Phage tail-head adaptor</fullName>
    </submittedName>
</protein>
<evidence type="ECO:0000313" key="2">
    <source>
        <dbReference type="Proteomes" id="UP000698242"/>
    </source>
</evidence>
<dbReference type="Pfam" id="PF05521">
    <property type="entry name" value="Phage_HCP"/>
    <property type="match status" value="1"/>
</dbReference>
<dbReference type="Proteomes" id="UP000698242">
    <property type="component" value="Unassembled WGS sequence"/>
</dbReference>
<organism evidence="1 2">
    <name type="scientific">Profundibacterium mesophilum KAUST100406-0324</name>
    <dbReference type="NCBI Taxonomy" id="1037889"/>
    <lineage>
        <taxon>Bacteria</taxon>
        <taxon>Pseudomonadati</taxon>
        <taxon>Pseudomonadota</taxon>
        <taxon>Alphaproteobacteria</taxon>
        <taxon>Rhodobacterales</taxon>
        <taxon>Roseobacteraceae</taxon>
        <taxon>Profundibacterium</taxon>
    </lineage>
</organism>
<proteinExistence type="predicted"/>
<sequence>MKVPRLNRPLVLEAAGATPDGAGGHVREWRVLGTLWGAVEPGRGREVAGIGGALSRVVYKITLRAAPQGAPSRPVAGQRLRDGARIFALLSVTEADADGRYLLCIAEEEIAA</sequence>
<evidence type="ECO:0000313" key="1">
    <source>
        <dbReference type="EMBL" id="KAF0677415.1"/>
    </source>
</evidence>
<dbReference type="AlphaFoldDB" id="A0A921TCR2"/>
<reference evidence="1" key="1">
    <citation type="submission" date="2013-03" db="EMBL/GenBank/DDBJ databases">
        <title>Genome Sequence of the Profundibacterium mesophilum strain KAUST100406-0324T from Red Sea, a novel genus in the family Rhodobacteraceae.</title>
        <authorList>
            <person name="Essack M."/>
            <person name="Alam I."/>
            <person name="Lafi F."/>
            <person name="Alawi W."/>
            <person name="Kamanu F."/>
            <person name="Al-Suwailem A."/>
            <person name="Lee O.O."/>
            <person name="Xu Y."/>
            <person name="Bajic V."/>
            <person name="Qian P.-Y."/>
            <person name="Archer J."/>
        </authorList>
    </citation>
    <scope>NUCLEOTIDE SEQUENCE</scope>
    <source>
        <strain evidence="1">KAUST100406-0324</strain>
    </source>
</reference>